<dbReference type="AlphaFoldDB" id="A0A6G2B6H0"/>
<keyword evidence="2" id="KW-1185">Reference proteome</keyword>
<proteinExistence type="predicted"/>
<dbReference type="EMBL" id="WIXO01000001">
    <property type="protein sequence ID" value="MTE17669.1"/>
    <property type="molecule type" value="Genomic_DNA"/>
</dbReference>
<dbReference type="Proteomes" id="UP000473014">
    <property type="component" value="Unassembled WGS sequence"/>
</dbReference>
<dbReference type="RefSeq" id="WP_162465621.1">
    <property type="nucleotide sequence ID" value="NZ_WIXO01000001.1"/>
</dbReference>
<sequence>MVGTTRTFELFRFADTVQSVTAEVRCGEPPTMGDERYYAAEIVLKSDFVTGRVDLWVSLEDLDEWERCLDTLQAEEGVEWPAGGRGAWLAVLPEDPVEVTVHDSPSTQIAVRVPIDVASDWLEENRLRLDHVRKAVAPAS</sequence>
<organism evidence="1 2">
    <name type="scientific">Streptomyces taklimakanensis</name>
    <dbReference type="NCBI Taxonomy" id="2569853"/>
    <lineage>
        <taxon>Bacteria</taxon>
        <taxon>Bacillati</taxon>
        <taxon>Actinomycetota</taxon>
        <taxon>Actinomycetes</taxon>
        <taxon>Kitasatosporales</taxon>
        <taxon>Streptomycetaceae</taxon>
        <taxon>Streptomyces</taxon>
    </lineage>
</organism>
<comment type="caution">
    <text evidence="1">The sequence shown here is derived from an EMBL/GenBank/DDBJ whole genome shotgun (WGS) entry which is preliminary data.</text>
</comment>
<dbReference type="Pfam" id="PF19384">
    <property type="entry name" value="DUF5959"/>
    <property type="match status" value="1"/>
</dbReference>
<reference evidence="1 2" key="1">
    <citation type="submission" date="2019-11" db="EMBL/GenBank/DDBJ databases">
        <authorList>
            <person name="Yuan L."/>
        </authorList>
    </citation>
    <scope>NUCLEOTIDE SEQUENCE [LARGE SCALE GENOMIC DNA]</scope>
    <source>
        <strain evidence="1 2">TRM43335</strain>
    </source>
</reference>
<evidence type="ECO:0000313" key="2">
    <source>
        <dbReference type="Proteomes" id="UP000473014"/>
    </source>
</evidence>
<dbReference type="InterPro" id="IPR046003">
    <property type="entry name" value="DUF5959"/>
</dbReference>
<gene>
    <name evidence="1" type="ORF">F0L17_00675</name>
</gene>
<name>A0A6G2B6H0_9ACTN</name>
<protein>
    <submittedName>
        <fullName evidence="1">Uncharacterized protein</fullName>
    </submittedName>
</protein>
<accession>A0A6G2B6H0</accession>
<evidence type="ECO:0000313" key="1">
    <source>
        <dbReference type="EMBL" id="MTE17669.1"/>
    </source>
</evidence>